<keyword evidence="4" id="KW-1185">Reference proteome</keyword>
<evidence type="ECO:0000256" key="1">
    <source>
        <dbReference type="SAM" id="Phobius"/>
    </source>
</evidence>
<accession>A0A7W7RCD6</accession>
<gene>
    <name evidence="3" type="ORF">FHR34_007908</name>
</gene>
<dbReference type="RefSeq" id="WP_184946433.1">
    <property type="nucleotide sequence ID" value="NZ_JACHJV010000003.1"/>
</dbReference>
<dbReference type="Proteomes" id="UP000540506">
    <property type="component" value="Unassembled WGS sequence"/>
</dbReference>
<sequence length="164" mass="17709">MGDRRDGQHYFKAPLRYRRTGRRTLVLFPTALGCALAFILAAGAKGRNPAMIALFAAALIVAYVIAASFVGPFCGSTTVNTAGLTTRTLLRTRVVTWPQVQSFGFSPEVNRGINHCLLEVRLHKGRAVVLPGLVASSADDPEIRSRLSELWAAWAAAQPDATTE</sequence>
<reference evidence="3 4" key="1">
    <citation type="submission" date="2020-08" db="EMBL/GenBank/DDBJ databases">
        <title>Sequencing the genomes of 1000 actinobacteria strains.</title>
        <authorList>
            <person name="Klenk H.-P."/>
        </authorList>
    </citation>
    <scope>NUCLEOTIDE SEQUENCE [LARGE SCALE GENOMIC DNA]</scope>
    <source>
        <strain evidence="3 4">DSM 41654</strain>
    </source>
</reference>
<evidence type="ECO:0000313" key="3">
    <source>
        <dbReference type="EMBL" id="MBB4928811.1"/>
    </source>
</evidence>
<organism evidence="3 4">
    <name type="scientific">Kitasatospora kifunensis</name>
    <name type="common">Streptomyces kifunensis</name>
    <dbReference type="NCBI Taxonomy" id="58351"/>
    <lineage>
        <taxon>Bacteria</taxon>
        <taxon>Bacillati</taxon>
        <taxon>Actinomycetota</taxon>
        <taxon>Actinomycetes</taxon>
        <taxon>Kitasatosporales</taxon>
        <taxon>Streptomycetaceae</taxon>
        <taxon>Kitasatospora</taxon>
    </lineage>
</organism>
<keyword evidence="1" id="KW-0812">Transmembrane</keyword>
<keyword evidence="1" id="KW-0472">Membrane</keyword>
<dbReference type="AlphaFoldDB" id="A0A7W7RCD6"/>
<name>A0A7W7RCD6_KITKI</name>
<feature type="transmembrane region" description="Helical" evidence="1">
    <location>
        <begin position="50"/>
        <end position="70"/>
    </location>
</feature>
<protein>
    <recommendedName>
        <fullName evidence="2">Low molecular weight protein antigen 6 PH domain-containing protein</fullName>
    </recommendedName>
</protein>
<keyword evidence="1" id="KW-1133">Transmembrane helix</keyword>
<feature type="transmembrane region" description="Helical" evidence="1">
    <location>
        <begin position="25"/>
        <end position="44"/>
    </location>
</feature>
<proteinExistence type="predicted"/>
<evidence type="ECO:0000259" key="2">
    <source>
        <dbReference type="Pfam" id="PF10756"/>
    </source>
</evidence>
<dbReference type="Pfam" id="PF10756">
    <property type="entry name" value="bPH_6"/>
    <property type="match status" value="1"/>
</dbReference>
<dbReference type="InterPro" id="IPR019692">
    <property type="entry name" value="CFP-6_PH"/>
</dbReference>
<feature type="domain" description="Low molecular weight protein antigen 6 PH" evidence="2">
    <location>
        <begin position="77"/>
        <end position="136"/>
    </location>
</feature>
<comment type="caution">
    <text evidence="3">The sequence shown here is derived from an EMBL/GenBank/DDBJ whole genome shotgun (WGS) entry which is preliminary data.</text>
</comment>
<dbReference type="PROSITE" id="PS51257">
    <property type="entry name" value="PROKAR_LIPOPROTEIN"/>
    <property type="match status" value="1"/>
</dbReference>
<dbReference type="EMBL" id="JACHJV010000003">
    <property type="protein sequence ID" value="MBB4928811.1"/>
    <property type="molecule type" value="Genomic_DNA"/>
</dbReference>
<evidence type="ECO:0000313" key="4">
    <source>
        <dbReference type="Proteomes" id="UP000540506"/>
    </source>
</evidence>